<dbReference type="RefSeq" id="WP_010808735.1">
    <property type="nucleotide sequence ID" value="NZ_CABPSJ010000006.1"/>
</dbReference>
<dbReference type="Proteomes" id="UP000337189">
    <property type="component" value="Unassembled WGS sequence"/>
</dbReference>
<dbReference type="Pfam" id="PF13632">
    <property type="entry name" value="Glyco_trans_2_3"/>
    <property type="match status" value="1"/>
</dbReference>
<dbReference type="SUPFAM" id="SSF53448">
    <property type="entry name" value="Nucleotide-diphospho-sugar transferases"/>
    <property type="match status" value="1"/>
</dbReference>
<evidence type="ECO:0000256" key="1">
    <source>
        <dbReference type="SAM" id="Phobius"/>
    </source>
</evidence>
<sequence length="568" mass="65631">MISSLYWPYLVADYYHALEIVSAVVGVVILLSSLDDLFVDLWYWVRQIYRSLFIRRRYTPLQASQLRAVREQPLAIMVPAWLEYDVIAAMLESMVGTLEYKNYMIFVGTYKNDDKTKTEVERMRRRYRQLVHVQVPHDGPTCKADCLNWIVQAIFKQNQSQPEPFAGVILHDSEDVLHPLELKYYNYLMPRIDFIQLPVTSLEREWYELVAGTYMDEFAEWHTKDLVVRESMSKMVPSAGVGTCFSRRALEELAAETNNQPFNTDTLTEDYDIGQRLSQRGMKQIFGKFPVEYVTKRTSLFGFGKEKISTISMPLGIREYFPNTFKTAYRQKARWTLGIGLQGWAQVGWEGSLATKYLLFRDRKGLATSFVAILAYVLLLNFLIFLLADKMGWWKIYYPSVFPANGWLVTLMGINAAALALRVFQRSYFVFHMYGWEHALLAFPRMVIGNFINAMAAARAWRLFIVHLVTGKRLVWDKTMHDFPSTDQLSQQRQRLGELLMSWQAIDETKLAYALDVQKREGRQLGEILIEQGWLDEATLHEAISFQQGVPIVPASQAGPPKLSKTAT</sequence>
<dbReference type="AlphaFoldDB" id="A0A5E4XR68"/>
<dbReference type="NCBIfam" id="NF012033">
    <property type="entry name" value="PRK15489.1"/>
    <property type="match status" value="1"/>
</dbReference>
<feature type="transmembrane region" description="Helical" evidence="1">
    <location>
        <begin position="366"/>
        <end position="387"/>
    </location>
</feature>
<feature type="transmembrane region" description="Helical" evidence="1">
    <location>
        <begin position="20"/>
        <end position="45"/>
    </location>
</feature>
<dbReference type="InterPro" id="IPR001173">
    <property type="entry name" value="Glyco_trans_2-like"/>
</dbReference>
<dbReference type="SUPFAM" id="SSF160246">
    <property type="entry name" value="EspE N-terminal domain-like"/>
    <property type="match status" value="1"/>
</dbReference>
<feature type="domain" description="Glycosyltransferase 2-like" evidence="2">
    <location>
        <begin position="168"/>
        <end position="387"/>
    </location>
</feature>
<organism evidence="3 4">
    <name type="scientific">Pandoraea communis</name>
    <dbReference type="NCBI Taxonomy" id="2508297"/>
    <lineage>
        <taxon>Bacteria</taxon>
        <taxon>Pseudomonadati</taxon>
        <taxon>Pseudomonadota</taxon>
        <taxon>Betaproteobacteria</taxon>
        <taxon>Burkholderiales</taxon>
        <taxon>Burkholderiaceae</taxon>
        <taxon>Pandoraea</taxon>
    </lineage>
</organism>
<proteinExistence type="predicted"/>
<evidence type="ECO:0000313" key="3">
    <source>
        <dbReference type="EMBL" id="VVE38971.1"/>
    </source>
</evidence>
<dbReference type="Gene3D" id="3.90.550.10">
    <property type="entry name" value="Spore Coat Polysaccharide Biosynthesis Protein SpsA, Chain A"/>
    <property type="match status" value="1"/>
</dbReference>
<keyword evidence="1" id="KW-0472">Membrane</keyword>
<gene>
    <name evidence="3" type="ORF">PCO31110_04096</name>
</gene>
<dbReference type="InterPro" id="IPR037257">
    <property type="entry name" value="T2SS_E_N_sf"/>
</dbReference>
<dbReference type="OrthoDB" id="5294733at2"/>
<accession>A0A5E4XR68</accession>
<protein>
    <submittedName>
        <fullName evidence="3">Bacteriophage N4 adsorption protein B</fullName>
    </submittedName>
</protein>
<name>A0A5E4XR68_9BURK</name>
<dbReference type="EMBL" id="CABPSJ010000006">
    <property type="protein sequence ID" value="VVE38971.1"/>
    <property type="molecule type" value="Genomic_DNA"/>
</dbReference>
<evidence type="ECO:0000313" key="4">
    <source>
        <dbReference type="Proteomes" id="UP000337189"/>
    </source>
</evidence>
<feature type="transmembrane region" description="Helical" evidence="1">
    <location>
        <begin position="407"/>
        <end position="424"/>
    </location>
</feature>
<reference evidence="3 4" key="1">
    <citation type="submission" date="2019-08" db="EMBL/GenBank/DDBJ databases">
        <authorList>
            <person name="Peeters C."/>
        </authorList>
    </citation>
    <scope>NUCLEOTIDE SEQUENCE [LARGE SCALE GENOMIC DNA]</scope>
    <source>
        <strain evidence="3 4">LMG 31110</strain>
    </source>
</reference>
<keyword evidence="1" id="KW-1133">Transmembrane helix</keyword>
<keyword evidence="1" id="KW-0812">Transmembrane</keyword>
<dbReference type="NCBIfam" id="NF011305">
    <property type="entry name" value="PRK14716.1-3"/>
    <property type="match status" value="1"/>
</dbReference>
<dbReference type="InterPro" id="IPR029044">
    <property type="entry name" value="Nucleotide-diphossugar_trans"/>
</dbReference>
<evidence type="ECO:0000259" key="2">
    <source>
        <dbReference type="Pfam" id="PF13632"/>
    </source>
</evidence>